<evidence type="ECO:0000256" key="1">
    <source>
        <dbReference type="ARBA" id="ARBA00022801"/>
    </source>
</evidence>
<keyword evidence="4" id="KW-1185">Reference proteome</keyword>
<organism evidence="3 4">
    <name type="scientific">Kribbella rubisoli</name>
    <dbReference type="NCBI Taxonomy" id="3075929"/>
    <lineage>
        <taxon>Bacteria</taxon>
        <taxon>Bacillati</taxon>
        <taxon>Actinomycetota</taxon>
        <taxon>Actinomycetes</taxon>
        <taxon>Propionibacteriales</taxon>
        <taxon>Kribbellaceae</taxon>
        <taxon>Kribbella</taxon>
    </lineage>
</organism>
<dbReference type="GO" id="GO:0016020">
    <property type="term" value="C:membrane"/>
    <property type="evidence" value="ECO:0007669"/>
    <property type="project" value="TreeGrafter"/>
</dbReference>
<dbReference type="GO" id="GO:0016787">
    <property type="term" value="F:hydrolase activity"/>
    <property type="evidence" value="ECO:0007669"/>
    <property type="project" value="UniProtKB-KW"/>
</dbReference>
<dbReference type="PANTHER" id="PTHR43798:SF31">
    <property type="entry name" value="AB HYDROLASE SUPERFAMILY PROTEIN YCLE"/>
    <property type="match status" value="1"/>
</dbReference>
<dbReference type="Proteomes" id="UP000292027">
    <property type="component" value="Unassembled WGS sequence"/>
</dbReference>
<gene>
    <name evidence="3" type="ORF">EV645_4239</name>
</gene>
<sequence length="253" mass="27385">MELRIPVGQDDLWTEHLAGDGVPIVFLHPGTGDSQVWDPVVAGLSGRRIIRYDVRGYGRSPMPTEEFSLLDDLVTVLEQLDLQRVVLVGCSMGGGTALSFALTHPDRVHGLVLLCPSVRGFPVLEEPDLDAQYAELIANRDVDGLVQFGLPVWAATVTDDAVVDQLRAAAPAWFEQGTYLKAEPPLYDRLNEIHAPTTVMVGDRDRPIATASAGAAAARIPGSQFTWIPGADHYPSLRNPQLVIDAINNYLGG</sequence>
<keyword evidence="1" id="KW-0378">Hydrolase</keyword>
<proteinExistence type="predicted"/>
<dbReference type="RefSeq" id="WP_130445665.1">
    <property type="nucleotide sequence ID" value="NZ_SHKR01000013.1"/>
</dbReference>
<dbReference type="OrthoDB" id="495620at2"/>
<evidence type="ECO:0000313" key="3">
    <source>
        <dbReference type="EMBL" id="RZU13399.1"/>
    </source>
</evidence>
<dbReference type="InterPro" id="IPR050266">
    <property type="entry name" value="AB_hydrolase_sf"/>
</dbReference>
<dbReference type="Pfam" id="PF12697">
    <property type="entry name" value="Abhydrolase_6"/>
    <property type="match status" value="1"/>
</dbReference>
<reference evidence="3 4" key="1">
    <citation type="journal article" date="2015" name="Stand. Genomic Sci.">
        <title>Genomic Encyclopedia of Bacterial and Archaeal Type Strains, Phase III: the genomes of soil and plant-associated and newly described type strains.</title>
        <authorList>
            <person name="Whitman W.B."/>
            <person name="Woyke T."/>
            <person name="Klenk H.P."/>
            <person name="Zhou Y."/>
            <person name="Lilburn T.G."/>
            <person name="Beck B.J."/>
            <person name="De Vos P."/>
            <person name="Vandamme P."/>
            <person name="Eisen J.A."/>
            <person name="Garrity G."/>
            <person name="Hugenholtz P."/>
            <person name="Kyrpides N.C."/>
        </authorList>
    </citation>
    <scope>NUCLEOTIDE SEQUENCE [LARGE SCALE GENOMIC DNA]</scope>
    <source>
        <strain evidence="3 4">VKM Ac-2540</strain>
    </source>
</reference>
<protein>
    <submittedName>
        <fullName evidence="3">Pimeloyl-ACP methyl ester carboxylesterase</fullName>
    </submittedName>
</protein>
<dbReference type="PANTHER" id="PTHR43798">
    <property type="entry name" value="MONOACYLGLYCEROL LIPASE"/>
    <property type="match status" value="1"/>
</dbReference>
<dbReference type="PRINTS" id="PR00111">
    <property type="entry name" value="ABHYDROLASE"/>
</dbReference>
<dbReference type="InterPro" id="IPR000073">
    <property type="entry name" value="AB_hydrolase_1"/>
</dbReference>
<dbReference type="InterPro" id="IPR029058">
    <property type="entry name" value="AB_hydrolase_fold"/>
</dbReference>
<evidence type="ECO:0000259" key="2">
    <source>
        <dbReference type="Pfam" id="PF12697"/>
    </source>
</evidence>
<evidence type="ECO:0000313" key="4">
    <source>
        <dbReference type="Proteomes" id="UP000292027"/>
    </source>
</evidence>
<name>A0A4Q7WUY7_9ACTN</name>
<comment type="caution">
    <text evidence="3">The sequence shown here is derived from an EMBL/GenBank/DDBJ whole genome shotgun (WGS) entry which is preliminary data.</text>
</comment>
<accession>A0A4Q7WUY7</accession>
<dbReference type="Gene3D" id="3.40.50.1820">
    <property type="entry name" value="alpha/beta hydrolase"/>
    <property type="match status" value="1"/>
</dbReference>
<dbReference type="SUPFAM" id="SSF53474">
    <property type="entry name" value="alpha/beta-Hydrolases"/>
    <property type="match status" value="1"/>
</dbReference>
<dbReference type="EMBL" id="SHKR01000013">
    <property type="protein sequence ID" value="RZU13399.1"/>
    <property type="molecule type" value="Genomic_DNA"/>
</dbReference>
<feature type="domain" description="AB hydrolase-1" evidence="2">
    <location>
        <begin position="24"/>
        <end position="246"/>
    </location>
</feature>
<dbReference type="AlphaFoldDB" id="A0A4Q7WUY7"/>